<sequence>MPMDPKLNTAAPRSSSKRWIIPLSLRIAIIVCGVLVLALTGQPAATKNVVPILFLGPAAGLSILWSATDAACYFFHASHRGITPGARVGMDLIISLAYISLETVNGILISGWTDDEYPSNTANSARIHALVEAALAFGGMAT</sequence>
<name>A0A0B2WVK0_METAS</name>
<accession>A0A0B2WVK0</accession>
<proteinExistence type="predicted"/>
<protein>
    <submittedName>
        <fullName evidence="2">Uncharacterized protein</fullName>
    </submittedName>
</protein>
<dbReference type="OrthoDB" id="5279542at2759"/>
<keyword evidence="1" id="KW-1133">Transmembrane helix</keyword>
<evidence type="ECO:0000256" key="1">
    <source>
        <dbReference type="SAM" id="Phobius"/>
    </source>
</evidence>
<evidence type="ECO:0000313" key="2">
    <source>
        <dbReference type="EMBL" id="KHN97477.1"/>
    </source>
</evidence>
<dbReference type="EMBL" id="AZHE01000010">
    <property type="protein sequence ID" value="KHN97477.1"/>
    <property type="molecule type" value="Genomic_DNA"/>
</dbReference>
<evidence type="ECO:0000313" key="3">
    <source>
        <dbReference type="Proteomes" id="UP000030816"/>
    </source>
</evidence>
<comment type="caution">
    <text evidence="2">The sequence shown here is derived from an EMBL/GenBank/DDBJ whole genome shotgun (WGS) entry which is preliminary data.</text>
</comment>
<feature type="transmembrane region" description="Helical" evidence="1">
    <location>
        <begin position="20"/>
        <end position="40"/>
    </location>
</feature>
<keyword evidence="1" id="KW-0472">Membrane</keyword>
<dbReference type="Proteomes" id="UP000030816">
    <property type="component" value="Unassembled WGS sequence"/>
</dbReference>
<gene>
    <name evidence="2" type="ORF">MAM_04492</name>
</gene>
<dbReference type="AlphaFoldDB" id="A0A0B2WVK0"/>
<keyword evidence="1" id="KW-0812">Transmembrane</keyword>
<dbReference type="RefSeq" id="XP_040678543.1">
    <property type="nucleotide sequence ID" value="XM_040823290.1"/>
</dbReference>
<reference evidence="2 3" key="1">
    <citation type="journal article" date="2014" name="Proc. Natl. Acad. Sci. U.S.A.">
        <title>Trajectory and genomic determinants of fungal-pathogen speciation and host adaptation.</title>
        <authorList>
            <person name="Hu X."/>
            <person name="Xiao G."/>
            <person name="Zheng P."/>
            <person name="Shang Y."/>
            <person name="Su Y."/>
            <person name="Zhang X."/>
            <person name="Liu X."/>
            <person name="Zhan S."/>
            <person name="St Leger R.J."/>
            <person name="Wang C."/>
        </authorList>
    </citation>
    <scope>NUCLEOTIDE SEQUENCE [LARGE SCALE GENOMIC DNA]</scope>
    <source>
        <strain evidence="2 3">ARSEF 1941</strain>
    </source>
</reference>
<feature type="transmembrane region" description="Helical" evidence="1">
    <location>
        <begin position="52"/>
        <end position="76"/>
    </location>
</feature>
<organism evidence="2 3">
    <name type="scientific">Metarhizium album (strain ARSEF 1941)</name>
    <dbReference type="NCBI Taxonomy" id="1081103"/>
    <lineage>
        <taxon>Eukaryota</taxon>
        <taxon>Fungi</taxon>
        <taxon>Dikarya</taxon>
        <taxon>Ascomycota</taxon>
        <taxon>Pezizomycotina</taxon>
        <taxon>Sordariomycetes</taxon>
        <taxon>Hypocreomycetidae</taxon>
        <taxon>Hypocreales</taxon>
        <taxon>Clavicipitaceae</taxon>
        <taxon>Metarhizium</taxon>
    </lineage>
</organism>
<dbReference type="STRING" id="1081103.A0A0B2WVK0"/>
<dbReference type="GeneID" id="63738947"/>
<dbReference type="HOGENOM" id="CLU_1540420_0_0_1"/>
<keyword evidence="3" id="KW-1185">Reference proteome</keyword>